<dbReference type="FunFam" id="3.10.50.40:FF:000001">
    <property type="entry name" value="Trigger factor"/>
    <property type="match status" value="1"/>
</dbReference>
<keyword evidence="5" id="KW-0479">Metal-binding</keyword>
<dbReference type="InterPro" id="IPR029045">
    <property type="entry name" value="ClpP/crotonase-like_dom_sf"/>
</dbReference>
<evidence type="ECO:0000256" key="6">
    <source>
        <dbReference type="ARBA" id="ARBA00022741"/>
    </source>
</evidence>
<dbReference type="Pfam" id="PF06689">
    <property type="entry name" value="zf-C4_ClpX"/>
    <property type="match status" value="1"/>
</dbReference>
<dbReference type="InterPro" id="IPR001907">
    <property type="entry name" value="ClpP"/>
</dbReference>
<dbReference type="EC" id="5.2.1.8" evidence="16"/>
<feature type="domain" description="PPIase FKBP-type" evidence="19">
    <location>
        <begin position="186"/>
        <end position="268"/>
    </location>
</feature>
<dbReference type="Pfam" id="PF00254">
    <property type="entry name" value="FKBP_C"/>
    <property type="match status" value="1"/>
</dbReference>
<feature type="active site" evidence="18">
    <location>
        <position position="512"/>
    </location>
</feature>
<dbReference type="PROSITE" id="PS50059">
    <property type="entry name" value="FKBP_PPIASE"/>
    <property type="match status" value="1"/>
</dbReference>
<proteinExistence type="inferred from homology"/>
<dbReference type="GO" id="GO:0140662">
    <property type="term" value="F:ATP-dependent protein folding chaperone"/>
    <property type="evidence" value="ECO:0007669"/>
    <property type="project" value="InterPro"/>
</dbReference>
<dbReference type="CDD" id="cd19497">
    <property type="entry name" value="RecA-like_ClpX"/>
    <property type="match status" value="1"/>
</dbReference>
<evidence type="ECO:0000256" key="7">
    <source>
        <dbReference type="ARBA" id="ARBA00022801"/>
    </source>
</evidence>
<comment type="catalytic activity">
    <reaction evidence="13 18">
        <text>Hydrolysis of proteins to small peptides in the presence of ATP and magnesium. alpha-casein is the usual test substrate. In the absence of ATP, only oligopeptides shorter than five residues are hydrolyzed (such as succinyl-Leu-Tyr-|-NHMec, and Leu-Tyr-Leu-|-Tyr-Trp, in which cleavage of the -Tyr-|-Leu- and -Tyr-|-Trp bonds also occurs).</text>
        <dbReference type="EC" id="3.4.21.92"/>
    </reaction>
</comment>
<dbReference type="InterPro" id="IPR036611">
    <property type="entry name" value="Trigger_fac_ribosome-bd_sf"/>
</dbReference>
<dbReference type="InterPro" id="IPR027417">
    <property type="entry name" value="P-loop_NTPase"/>
</dbReference>
<dbReference type="GO" id="GO:0046983">
    <property type="term" value="F:protein dimerization activity"/>
    <property type="evidence" value="ECO:0007669"/>
    <property type="project" value="InterPro"/>
</dbReference>
<dbReference type="PRINTS" id="PR00127">
    <property type="entry name" value="CLPPROTEASEP"/>
</dbReference>
<dbReference type="SUPFAM" id="SSF54534">
    <property type="entry name" value="FKBP-like"/>
    <property type="match status" value="1"/>
</dbReference>
<dbReference type="SMART" id="SM01086">
    <property type="entry name" value="ClpB_D2-small"/>
    <property type="match status" value="1"/>
</dbReference>
<dbReference type="PROSITE" id="PS00381">
    <property type="entry name" value="CLP_PROTEASE_SER"/>
    <property type="match status" value="1"/>
</dbReference>
<dbReference type="InterPro" id="IPR019489">
    <property type="entry name" value="Clp_ATPase_C"/>
</dbReference>
<dbReference type="Gene3D" id="3.10.50.40">
    <property type="match status" value="1"/>
</dbReference>
<dbReference type="PROSITE" id="PS00382">
    <property type="entry name" value="CLP_PROTEASE_HIS"/>
    <property type="match status" value="1"/>
</dbReference>
<keyword evidence="12 16" id="KW-0413">Isomerase</keyword>
<dbReference type="FunFam" id="3.90.226.10:FF:000001">
    <property type="entry name" value="ATP-dependent Clp protease proteolytic subunit"/>
    <property type="match status" value="1"/>
</dbReference>
<evidence type="ECO:0000256" key="3">
    <source>
        <dbReference type="ARBA" id="ARBA00007039"/>
    </source>
</evidence>
<dbReference type="GO" id="GO:0015031">
    <property type="term" value="P:protein transport"/>
    <property type="evidence" value="ECO:0007669"/>
    <property type="project" value="InterPro"/>
</dbReference>
<dbReference type="InterPro" id="IPR037041">
    <property type="entry name" value="Trigger_fac_C_sf"/>
</dbReference>
<dbReference type="NCBIfam" id="TIGR00493">
    <property type="entry name" value="clpP"/>
    <property type="match status" value="1"/>
</dbReference>
<dbReference type="Gene3D" id="3.90.226.10">
    <property type="entry name" value="2-enoyl-CoA Hydratase, Chain A, domain 1"/>
    <property type="match status" value="1"/>
</dbReference>
<keyword evidence="10 16" id="KW-0697">Rotamase</keyword>
<dbReference type="GO" id="GO:0009376">
    <property type="term" value="C:HslUV protease complex"/>
    <property type="evidence" value="ECO:0007669"/>
    <property type="project" value="TreeGrafter"/>
</dbReference>
<dbReference type="SMART" id="SM00994">
    <property type="entry name" value="zf-C4_ClpX"/>
    <property type="match status" value="1"/>
</dbReference>
<dbReference type="Gene3D" id="1.10.3120.10">
    <property type="entry name" value="Trigger factor, C-terminal domain"/>
    <property type="match status" value="1"/>
</dbReference>
<dbReference type="Gene3D" id="3.30.70.1050">
    <property type="entry name" value="Trigger factor ribosome-binding domain"/>
    <property type="match status" value="1"/>
</dbReference>
<dbReference type="SMART" id="SM00382">
    <property type="entry name" value="AAA"/>
    <property type="match status" value="1"/>
</dbReference>
<keyword evidence="11" id="KW-0143">Chaperone</keyword>
<accession>A0A1A9VKD8</accession>
<protein>
    <recommendedName>
        <fullName evidence="16">peptidylprolyl isomerase</fullName>
        <ecNumber evidence="16">5.2.1.8</ecNumber>
    </recommendedName>
    <alternativeName>
        <fullName evidence="18">Endopeptidase Clp</fullName>
        <ecNumber evidence="18">3.4.21.92</ecNumber>
    </alternativeName>
</protein>
<dbReference type="Gene3D" id="3.40.50.300">
    <property type="entry name" value="P-loop containing nucleotide triphosphate hydrolases"/>
    <property type="match status" value="1"/>
</dbReference>
<evidence type="ECO:0000256" key="14">
    <source>
        <dbReference type="ARBA" id="ARBA00059384"/>
    </source>
</evidence>
<dbReference type="InterPro" id="IPR010603">
    <property type="entry name" value="Znf_CppX_C4"/>
</dbReference>
<dbReference type="SUPFAM" id="SSF52540">
    <property type="entry name" value="P-loop containing nucleoside triphosphate hydrolases"/>
    <property type="match status" value="1"/>
</dbReference>
<dbReference type="InterPro" id="IPR033135">
    <property type="entry name" value="ClpP_His_AS"/>
</dbReference>
<evidence type="ECO:0000256" key="11">
    <source>
        <dbReference type="ARBA" id="ARBA00023186"/>
    </source>
</evidence>
<dbReference type="GO" id="GO:0004252">
    <property type="term" value="F:serine-type endopeptidase activity"/>
    <property type="evidence" value="ECO:0007669"/>
    <property type="project" value="UniProtKB-EC"/>
</dbReference>
<dbReference type="Gene3D" id="1.10.8.60">
    <property type="match status" value="1"/>
</dbReference>
<dbReference type="PANTHER" id="PTHR48102">
    <property type="entry name" value="ATP-DEPENDENT CLP PROTEASE ATP-BINDING SUBUNIT CLPX-LIKE, MITOCHONDRIAL-RELATED"/>
    <property type="match status" value="1"/>
</dbReference>
<dbReference type="VEuPathDB" id="VectorBase:GAUT039739"/>
<dbReference type="Pfam" id="PF10431">
    <property type="entry name" value="ClpB_D2-small"/>
    <property type="match status" value="1"/>
</dbReference>
<evidence type="ECO:0000256" key="15">
    <source>
        <dbReference type="ARBA" id="ARBA00065540"/>
    </source>
</evidence>
<dbReference type="EC" id="3.4.21.92" evidence="18"/>
<dbReference type="GO" id="GO:0051301">
    <property type="term" value="P:cell division"/>
    <property type="evidence" value="ECO:0007669"/>
    <property type="project" value="TreeGrafter"/>
</dbReference>
<dbReference type="GO" id="GO:0016887">
    <property type="term" value="F:ATP hydrolysis activity"/>
    <property type="evidence" value="ECO:0007669"/>
    <property type="project" value="InterPro"/>
</dbReference>
<dbReference type="EnsemblMetazoa" id="GAUT039739-RA">
    <property type="protein sequence ID" value="GAUT039739-PA"/>
    <property type="gene ID" value="GAUT039739"/>
</dbReference>
<evidence type="ECO:0000256" key="16">
    <source>
        <dbReference type="PROSITE-ProRule" id="PRU00277"/>
    </source>
</evidence>
<keyword evidence="6" id="KW-0547">Nucleotide-binding</keyword>
<dbReference type="AlphaFoldDB" id="A0A1A9VKD8"/>
<dbReference type="GO" id="GO:0051082">
    <property type="term" value="F:unfolded protein binding"/>
    <property type="evidence" value="ECO:0007669"/>
    <property type="project" value="InterPro"/>
</dbReference>
<dbReference type="NCBIfam" id="NF003745">
    <property type="entry name" value="PRK05342.1"/>
    <property type="match status" value="1"/>
</dbReference>
<dbReference type="Pfam" id="PF07724">
    <property type="entry name" value="AAA_2"/>
    <property type="match status" value="1"/>
</dbReference>
<evidence type="ECO:0000256" key="13">
    <source>
        <dbReference type="ARBA" id="ARBA00034021"/>
    </source>
</evidence>
<dbReference type="InterPro" id="IPR023562">
    <property type="entry name" value="ClpP/TepA"/>
</dbReference>
<comment type="similarity">
    <text evidence="3">Belongs to the peptidase S14 family.</text>
</comment>
<keyword evidence="21" id="KW-1185">Reference proteome</keyword>
<sequence>MMSNNIPQNTVEVSSVYTYKELSIDKLKYEYEITVGSDYIKQKVNSRLQEIAENAKSPGFRAGKMPYDLVVANYKNEALEYVINNTIDYCSSDLMKKIEVKSHIYPKVDVISLPDLGKENEEGNFVYKLSFESMPEVPMIDLDKINLKKIEAKIEEEDIKEFIDSIKTKFPNFASVDDASYQAKDGDKLIIDFEGRIRNKLFQGGSSKNFAVNLGSGTFINGFEDQLTGMKKGETKDFKLKFPENYQAISLAGQEADFSVRVNEIQIAKDFENDDEIAKSIGFKDYSLLISHAKKMIGDQCTEMRNLLIKKELFDYLDANYSFDLPTDIVKQEQQRMEGELGAQNDSCKEAEKRVKLAMLFMKFSAENKISLTQNDVLNVIVNQYVRKGMTLIPIVVEQTSRGERAYDIYSRLVKERIIFVTGPIEDNMASVIVAQLLFLESENPDKDICMYINSPGGVVTAGLSIYDTMQYINPDVSTLCIGQAASMGSLLLAAGAKGKRYSLPHSRIMIHQPSGGYHGQATDIEIHANEILRVKKKLNQIYEKHTGNSLKKIEGMMERDKFMDPEEARKIGLIDRVIAERTDIEIENIKVKQKAQDEVDKLITNSSDGLKVFICNECIELSHKAINQKKDRSFNPDRISDMKLLLKKPEDIKNFLSKHVVGQEHAQHVLSVAMYNHCQSMVQFHAISDIEIEKSNIMLIGPTGSGKTLLAKTLAKVSDVPFAMADATTLTEAGYVGDDVESVLSRLLQAANYDVAKAQRGIVFIDEIDKITRKSESTSITRDVSGEGVQQALLKIMEGTVAYVPPQGGRKHPQQEFIQVDTSNILFICGGAFEGLDKIIEARKKGTSVGFGADISQSKEQKKKNALHDVQPEDLIKFGLIPEFVGRVPITAVLDELDHEDLIHVLTEPRNALIKQYKALLAFSKVNLEFSDEAISAIAKKAISYKTGARMLRAILESLLLDVMYTAGNGDFEGSTIVITKKMVELGKATVNHNNNGNVITVND</sequence>
<dbReference type="Pfam" id="PF05697">
    <property type="entry name" value="Trigger_N"/>
    <property type="match status" value="1"/>
</dbReference>
<dbReference type="SUPFAM" id="SSF109998">
    <property type="entry name" value="Triger factor/SurA peptide-binding domain-like"/>
    <property type="match status" value="1"/>
</dbReference>
<dbReference type="InterPro" id="IPR005215">
    <property type="entry name" value="Trig_fac"/>
</dbReference>
<evidence type="ECO:0000256" key="17">
    <source>
        <dbReference type="PROSITE-ProRule" id="PRU10085"/>
    </source>
</evidence>
<evidence type="ECO:0000256" key="8">
    <source>
        <dbReference type="ARBA" id="ARBA00022825"/>
    </source>
</evidence>
<comment type="similarity">
    <text evidence="2">Belongs to the FKBP-type PPIase family. Tig subfamily.</text>
</comment>
<dbReference type="GO" id="GO:0005524">
    <property type="term" value="F:ATP binding"/>
    <property type="evidence" value="ECO:0007669"/>
    <property type="project" value="UniProtKB-KW"/>
</dbReference>
<feature type="active site" evidence="17">
    <location>
        <position position="487"/>
    </location>
</feature>
<evidence type="ECO:0000256" key="1">
    <source>
        <dbReference type="ARBA" id="ARBA00000971"/>
    </source>
</evidence>
<evidence type="ECO:0000313" key="21">
    <source>
        <dbReference type="Proteomes" id="UP000078200"/>
    </source>
</evidence>
<evidence type="ECO:0000256" key="9">
    <source>
        <dbReference type="ARBA" id="ARBA00022840"/>
    </source>
</evidence>
<dbReference type="InterPro" id="IPR046357">
    <property type="entry name" value="PPIase_dom_sf"/>
</dbReference>
<dbReference type="SUPFAM" id="SSF102735">
    <property type="entry name" value="Trigger factor ribosome-binding domain"/>
    <property type="match status" value="1"/>
</dbReference>
<evidence type="ECO:0000256" key="12">
    <source>
        <dbReference type="ARBA" id="ARBA00023235"/>
    </source>
</evidence>
<dbReference type="InterPro" id="IPR001179">
    <property type="entry name" value="PPIase_FKBP_dom"/>
</dbReference>
<dbReference type="GO" id="GO:0008270">
    <property type="term" value="F:zinc ion binding"/>
    <property type="evidence" value="ECO:0007669"/>
    <property type="project" value="InterPro"/>
</dbReference>
<dbReference type="HAMAP" id="MF_00303">
    <property type="entry name" value="Trigger_factor_Tig"/>
    <property type="match status" value="1"/>
</dbReference>
<dbReference type="InterPro" id="IPR018215">
    <property type="entry name" value="ClpP_Ser_AS"/>
</dbReference>
<comment type="catalytic activity">
    <reaction evidence="1 16">
        <text>[protein]-peptidylproline (omega=180) = [protein]-peptidylproline (omega=0)</text>
        <dbReference type="Rhea" id="RHEA:16237"/>
        <dbReference type="Rhea" id="RHEA-COMP:10747"/>
        <dbReference type="Rhea" id="RHEA-COMP:10748"/>
        <dbReference type="ChEBI" id="CHEBI:83833"/>
        <dbReference type="ChEBI" id="CHEBI:83834"/>
        <dbReference type="EC" id="5.2.1.8"/>
    </reaction>
</comment>
<dbReference type="NCBIfam" id="NF009205">
    <property type="entry name" value="PRK12553.1"/>
    <property type="match status" value="1"/>
</dbReference>
<dbReference type="GO" id="GO:0004176">
    <property type="term" value="F:ATP-dependent peptidase activity"/>
    <property type="evidence" value="ECO:0007669"/>
    <property type="project" value="InterPro"/>
</dbReference>
<keyword evidence="8" id="KW-0720">Serine protease</keyword>
<name>A0A1A9VKD8_GLOAU</name>
<dbReference type="FunFam" id="1.10.8.60:FF:000002">
    <property type="entry name" value="ATP-dependent Clp protease ATP-binding subunit ClpX"/>
    <property type="match status" value="1"/>
</dbReference>
<evidence type="ECO:0000256" key="18">
    <source>
        <dbReference type="PROSITE-ProRule" id="PRU10086"/>
    </source>
</evidence>
<dbReference type="InterPro" id="IPR003593">
    <property type="entry name" value="AAA+_ATPase"/>
</dbReference>
<dbReference type="InterPro" id="IPR027304">
    <property type="entry name" value="Trigger_fact/SurA_dom_sf"/>
</dbReference>
<dbReference type="STRING" id="7395.A0A1A9VKD8"/>
<dbReference type="PANTHER" id="PTHR48102:SF7">
    <property type="entry name" value="ATP-DEPENDENT CLP PROTEASE ATP-BINDING SUBUNIT CLPX-LIKE, MITOCHONDRIAL"/>
    <property type="match status" value="1"/>
</dbReference>
<keyword evidence="9" id="KW-0067">ATP-binding</keyword>
<dbReference type="InterPro" id="IPR004487">
    <property type="entry name" value="Clp_protease_ATP-bd_su_ClpX"/>
</dbReference>
<evidence type="ECO:0000256" key="2">
    <source>
        <dbReference type="ARBA" id="ARBA00005464"/>
    </source>
</evidence>
<dbReference type="GO" id="GO:0003755">
    <property type="term" value="F:peptidyl-prolyl cis-trans isomerase activity"/>
    <property type="evidence" value="ECO:0007669"/>
    <property type="project" value="UniProtKB-KW"/>
</dbReference>
<keyword evidence="4" id="KW-0645">Protease</keyword>
<dbReference type="SUPFAM" id="SSF52096">
    <property type="entry name" value="ClpP/crotonase"/>
    <property type="match status" value="1"/>
</dbReference>
<evidence type="ECO:0000256" key="4">
    <source>
        <dbReference type="ARBA" id="ARBA00022670"/>
    </source>
</evidence>
<evidence type="ECO:0000256" key="5">
    <source>
        <dbReference type="ARBA" id="ARBA00022723"/>
    </source>
</evidence>
<keyword evidence="7" id="KW-0378">Hydrolase</keyword>
<dbReference type="Pfam" id="PF00574">
    <property type="entry name" value="CLP_protease"/>
    <property type="match status" value="1"/>
</dbReference>
<evidence type="ECO:0000256" key="10">
    <source>
        <dbReference type="ARBA" id="ARBA00023110"/>
    </source>
</evidence>
<dbReference type="InterPro" id="IPR038366">
    <property type="entry name" value="Znf_CppX_C4_sf"/>
</dbReference>
<dbReference type="Proteomes" id="UP000078200">
    <property type="component" value="Unassembled WGS sequence"/>
</dbReference>
<comment type="subunit">
    <text evidence="15">Tetradecamer that assembles into a two heptameric rings with a central cavity.</text>
</comment>
<dbReference type="InterPro" id="IPR003959">
    <property type="entry name" value="ATPase_AAA_core"/>
</dbReference>
<dbReference type="NCBIfam" id="TIGR00115">
    <property type="entry name" value="tig"/>
    <property type="match status" value="1"/>
</dbReference>
<dbReference type="CDD" id="cd07017">
    <property type="entry name" value="S14_ClpP_2"/>
    <property type="match status" value="1"/>
</dbReference>
<organism evidence="20 21">
    <name type="scientific">Glossina austeni</name>
    <name type="common">Savannah tsetse fly</name>
    <dbReference type="NCBI Taxonomy" id="7395"/>
    <lineage>
        <taxon>Eukaryota</taxon>
        <taxon>Metazoa</taxon>
        <taxon>Ecdysozoa</taxon>
        <taxon>Arthropoda</taxon>
        <taxon>Hexapoda</taxon>
        <taxon>Insecta</taxon>
        <taxon>Pterygota</taxon>
        <taxon>Neoptera</taxon>
        <taxon>Endopterygota</taxon>
        <taxon>Diptera</taxon>
        <taxon>Brachycera</taxon>
        <taxon>Muscomorpha</taxon>
        <taxon>Hippoboscoidea</taxon>
        <taxon>Glossinidae</taxon>
        <taxon>Glossina</taxon>
    </lineage>
</organism>
<comment type="function">
    <text evidence="14">Clp cleaves peptides in various proteins in a process that requires ATP hydrolysis. Clp may be responsible for a fairly general and central housekeeping function rather than for the degradation of specific substrates.</text>
</comment>
<dbReference type="NCBIfam" id="NF001368">
    <property type="entry name" value="PRK00277.1"/>
    <property type="match status" value="1"/>
</dbReference>
<dbReference type="Gene3D" id="6.20.220.10">
    <property type="entry name" value="ClpX chaperone, C4-type zinc finger domain"/>
    <property type="match status" value="1"/>
</dbReference>
<reference evidence="20" key="1">
    <citation type="submission" date="2020-05" db="UniProtKB">
        <authorList>
            <consortium name="EnsemblMetazoa"/>
        </authorList>
    </citation>
    <scope>IDENTIFICATION</scope>
    <source>
        <strain evidence="20">TTRI</strain>
    </source>
</reference>
<dbReference type="InterPro" id="IPR050052">
    <property type="entry name" value="ATP-dep_Clp_protease_ClpX"/>
</dbReference>
<dbReference type="InterPro" id="IPR008881">
    <property type="entry name" value="Trigger_fac_ribosome-bd_bac"/>
</dbReference>
<dbReference type="NCBIfam" id="TIGR00382">
    <property type="entry name" value="clpX"/>
    <property type="match status" value="1"/>
</dbReference>
<dbReference type="GO" id="GO:0051603">
    <property type="term" value="P:proteolysis involved in protein catabolic process"/>
    <property type="evidence" value="ECO:0007669"/>
    <property type="project" value="TreeGrafter"/>
</dbReference>
<dbReference type="FunFam" id="3.40.50.300:FF:000005">
    <property type="entry name" value="ATP-dependent Clp protease ATP-binding subunit ClpX"/>
    <property type="match status" value="1"/>
</dbReference>
<evidence type="ECO:0000259" key="19">
    <source>
        <dbReference type="PROSITE" id="PS50059"/>
    </source>
</evidence>
<dbReference type="HAMAP" id="MF_00444">
    <property type="entry name" value="ClpP"/>
    <property type="match status" value="1"/>
</dbReference>
<evidence type="ECO:0000313" key="20">
    <source>
        <dbReference type="EnsemblMetazoa" id="GAUT039739-PA"/>
    </source>
</evidence>